<dbReference type="CDD" id="cd15844">
    <property type="entry name" value="SNARE_syntaxin5"/>
    <property type="match status" value="1"/>
</dbReference>
<feature type="transmembrane region" description="Helical" evidence="15">
    <location>
        <begin position="321"/>
        <end position="340"/>
    </location>
</feature>
<comment type="subcellular location">
    <subcellularLocation>
        <location evidence="1">Plastid</location>
        <location evidence="1">Chloroplast membrane</location>
        <topology evidence="1">Multi-pass membrane protein</topology>
    </subcellularLocation>
</comment>
<evidence type="ECO:0000256" key="15">
    <source>
        <dbReference type="SAM" id="Phobius"/>
    </source>
</evidence>
<reference evidence="17" key="1">
    <citation type="submission" date="2023-02" db="EMBL/GenBank/DDBJ databases">
        <title>Genome of toxic invasive species Heracleum sosnowskyi carries increased number of genes despite the absence of recent whole-genome duplications.</title>
        <authorList>
            <person name="Schelkunov M."/>
            <person name="Shtratnikova V."/>
            <person name="Makarenko M."/>
            <person name="Klepikova A."/>
            <person name="Omelchenko D."/>
            <person name="Novikova G."/>
            <person name="Obukhova E."/>
            <person name="Bogdanov V."/>
            <person name="Penin A."/>
            <person name="Logacheva M."/>
        </authorList>
    </citation>
    <scope>NUCLEOTIDE SEQUENCE</scope>
    <source>
        <strain evidence="17">Hsosn_3</strain>
        <tissue evidence="17">Leaf</tissue>
    </source>
</reference>
<name>A0AAD8LZL8_9APIA</name>
<dbReference type="GO" id="GO:0016192">
    <property type="term" value="P:vesicle-mediated transport"/>
    <property type="evidence" value="ECO:0007669"/>
    <property type="project" value="InterPro"/>
</dbReference>
<protein>
    <submittedName>
        <fullName evidence="17">t-SNARE coiled-coil homology domain-containing protein</fullName>
    </submittedName>
</protein>
<keyword evidence="13 15" id="KW-0472">Membrane</keyword>
<feature type="transmembrane region" description="Helical" evidence="15">
    <location>
        <begin position="838"/>
        <end position="865"/>
    </location>
</feature>
<dbReference type="InterPro" id="IPR044838">
    <property type="entry name" value="EGY1-like"/>
</dbReference>
<reference evidence="17" key="2">
    <citation type="submission" date="2023-05" db="EMBL/GenBank/DDBJ databases">
        <authorList>
            <person name="Schelkunov M.I."/>
        </authorList>
    </citation>
    <scope>NUCLEOTIDE SEQUENCE</scope>
    <source>
        <strain evidence="17">Hsosn_3</strain>
        <tissue evidence="17">Leaf</tissue>
    </source>
</reference>
<feature type="region of interest" description="Disordered" evidence="14">
    <location>
        <begin position="467"/>
        <end position="511"/>
    </location>
</feature>
<dbReference type="InterPro" id="IPR006012">
    <property type="entry name" value="Syntaxin/epimorphin_CS"/>
</dbReference>
<keyword evidence="4" id="KW-0150">Chloroplast</keyword>
<evidence type="ECO:0000256" key="13">
    <source>
        <dbReference type="ARBA" id="ARBA00023136"/>
    </source>
</evidence>
<dbReference type="GO" id="GO:0005484">
    <property type="term" value="F:SNAP receptor activity"/>
    <property type="evidence" value="ECO:0007669"/>
    <property type="project" value="InterPro"/>
</dbReference>
<feature type="transmembrane region" description="Helical" evidence="15">
    <location>
        <begin position="885"/>
        <end position="905"/>
    </location>
</feature>
<evidence type="ECO:0000256" key="14">
    <source>
        <dbReference type="SAM" id="MobiDB-lite"/>
    </source>
</evidence>
<dbReference type="CDD" id="cd06160">
    <property type="entry name" value="S2P-M50_like_2"/>
    <property type="match status" value="1"/>
</dbReference>
<organism evidence="17 18">
    <name type="scientific">Heracleum sosnowskyi</name>
    <dbReference type="NCBI Taxonomy" id="360622"/>
    <lineage>
        <taxon>Eukaryota</taxon>
        <taxon>Viridiplantae</taxon>
        <taxon>Streptophyta</taxon>
        <taxon>Embryophyta</taxon>
        <taxon>Tracheophyta</taxon>
        <taxon>Spermatophyta</taxon>
        <taxon>Magnoliopsida</taxon>
        <taxon>eudicotyledons</taxon>
        <taxon>Gunneridae</taxon>
        <taxon>Pentapetalae</taxon>
        <taxon>asterids</taxon>
        <taxon>campanulids</taxon>
        <taxon>Apiales</taxon>
        <taxon>Apiaceae</taxon>
        <taxon>Apioideae</taxon>
        <taxon>apioid superclade</taxon>
        <taxon>Tordylieae</taxon>
        <taxon>Tordyliinae</taxon>
        <taxon>Heracleum</taxon>
    </lineage>
</organism>
<gene>
    <name evidence="17" type="ORF">POM88_048412</name>
</gene>
<dbReference type="Proteomes" id="UP001237642">
    <property type="component" value="Unassembled WGS sequence"/>
</dbReference>
<feature type="region of interest" description="Disordered" evidence="14">
    <location>
        <begin position="169"/>
        <end position="237"/>
    </location>
</feature>
<keyword evidence="7 15" id="KW-0812">Transmembrane</keyword>
<dbReference type="PROSITE" id="PS00914">
    <property type="entry name" value="SYNTAXIN"/>
    <property type="match status" value="1"/>
</dbReference>
<evidence type="ECO:0000259" key="16">
    <source>
        <dbReference type="PROSITE" id="PS50192"/>
    </source>
</evidence>
<evidence type="ECO:0000313" key="17">
    <source>
        <dbReference type="EMBL" id="KAK1355156.1"/>
    </source>
</evidence>
<evidence type="ECO:0000256" key="2">
    <source>
        <dbReference type="ARBA" id="ARBA00007931"/>
    </source>
</evidence>
<feature type="compositionally biased region" description="Polar residues" evidence="14">
    <location>
        <begin position="173"/>
        <end position="190"/>
    </location>
</feature>
<feature type="transmembrane region" description="Helical" evidence="15">
    <location>
        <begin position="733"/>
        <end position="755"/>
    </location>
</feature>
<evidence type="ECO:0000256" key="9">
    <source>
        <dbReference type="ARBA" id="ARBA00022927"/>
    </source>
</evidence>
<evidence type="ECO:0000256" key="8">
    <source>
        <dbReference type="ARBA" id="ARBA00022801"/>
    </source>
</evidence>
<evidence type="ECO:0000256" key="5">
    <source>
        <dbReference type="ARBA" id="ARBA00022640"/>
    </source>
</evidence>
<dbReference type="Pfam" id="PF11416">
    <property type="entry name" value="Syntaxin-5_N"/>
    <property type="match status" value="1"/>
</dbReference>
<feature type="compositionally biased region" description="Polar residues" evidence="14">
    <location>
        <begin position="422"/>
        <end position="437"/>
    </location>
</feature>
<accession>A0AAD8LZL8</accession>
<evidence type="ECO:0000313" key="18">
    <source>
        <dbReference type="Proteomes" id="UP001237642"/>
    </source>
</evidence>
<keyword evidence="11 15" id="KW-1133">Transmembrane helix</keyword>
<evidence type="ECO:0000256" key="11">
    <source>
        <dbReference type="ARBA" id="ARBA00022989"/>
    </source>
</evidence>
<dbReference type="Gene3D" id="1.20.58.70">
    <property type="match status" value="1"/>
</dbReference>
<dbReference type="InterPro" id="IPR021538">
    <property type="entry name" value="Syntaxin-5_N"/>
</dbReference>
<dbReference type="PROSITE" id="PS50192">
    <property type="entry name" value="T_SNARE"/>
    <property type="match status" value="1"/>
</dbReference>
<dbReference type="SMART" id="SM00397">
    <property type="entry name" value="t_SNARE"/>
    <property type="match status" value="1"/>
</dbReference>
<feature type="compositionally biased region" description="Low complexity" evidence="14">
    <location>
        <begin position="199"/>
        <end position="212"/>
    </location>
</feature>
<evidence type="ECO:0000256" key="6">
    <source>
        <dbReference type="ARBA" id="ARBA00022670"/>
    </source>
</evidence>
<dbReference type="SUPFAM" id="SSF47661">
    <property type="entry name" value="t-snare proteins"/>
    <property type="match status" value="1"/>
</dbReference>
<keyword evidence="10" id="KW-0809">Transit peptide</keyword>
<dbReference type="PANTHER" id="PTHR31412:SF5">
    <property type="entry name" value="ZINC METALLOPROTEASE EGY2, CHLOROPLASTIC-RELATED"/>
    <property type="match status" value="1"/>
</dbReference>
<dbReference type="GO" id="GO:0006508">
    <property type="term" value="P:proteolysis"/>
    <property type="evidence" value="ECO:0007669"/>
    <property type="project" value="UniProtKB-KW"/>
</dbReference>
<dbReference type="InterPro" id="IPR008915">
    <property type="entry name" value="Peptidase_M50"/>
</dbReference>
<comment type="similarity">
    <text evidence="2">Belongs to the peptidase M50B family.</text>
</comment>
<evidence type="ECO:0000256" key="12">
    <source>
        <dbReference type="ARBA" id="ARBA00023049"/>
    </source>
</evidence>
<feature type="domain" description="T-SNARE coiled-coil homology" evidence="16">
    <location>
        <begin position="249"/>
        <end position="311"/>
    </location>
</feature>
<dbReference type="Pfam" id="PF02163">
    <property type="entry name" value="Peptidase_M50"/>
    <property type="match status" value="1"/>
</dbReference>
<dbReference type="GO" id="GO:0008237">
    <property type="term" value="F:metallopeptidase activity"/>
    <property type="evidence" value="ECO:0007669"/>
    <property type="project" value="UniProtKB-KW"/>
</dbReference>
<dbReference type="AlphaFoldDB" id="A0AAD8LZL8"/>
<dbReference type="GO" id="GO:0031969">
    <property type="term" value="C:chloroplast membrane"/>
    <property type="evidence" value="ECO:0007669"/>
    <property type="project" value="UniProtKB-SubCell"/>
</dbReference>
<keyword evidence="6" id="KW-0645">Protease</keyword>
<keyword evidence="12" id="KW-0482">Metalloprotease</keyword>
<evidence type="ECO:0000256" key="10">
    <source>
        <dbReference type="ARBA" id="ARBA00022946"/>
    </source>
</evidence>
<comment type="caution">
    <text evidence="17">The sequence shown here is derived from an EMBL/GenBank/DDBJ whole genome shotgun (WGS) entry which is preliminary data.</text>
</comment>
<keyword evidence="9" id="KW-0813">Transport</keyword>
<evidence type="ECO:0000256" key="7">
    <source>
        <dbReference type="ARBA" id="ARBA00022692"/>
    </source>
</evidence>
<comment type="similarity">
    <text evidence="3">Belongs to the syntaxin family.</text>
</comment>
<proteinExistence type="inferred from homology"/>
<dbReference type="EMBL" id="JAUIZM010000011">
    <property type="protein sequence ID" value="KAK1355156.1"/>
    <property type="molecule type" value="Genomic_DNA"/>
</dbReference>
<dbReference type="GO" id="GO:0006886">
    <property type="term" value="P:intracellular protein transport"/>
    <property type="evidence" value="ECO:0007669"/>
    <property type="project" value="InterPro"/>
</dbReference>
<evidence type="ECO:0000256" key="3">
    <source>
        <dbReference type="ARBA" id="ARBA00009063"/>
    </source>
</evidence>
<feature type="region of interest" description="Disordered" evidence="14">
    <location>
        <begin position="32"/>
        <end position="52"/>
    </location>
</feature>
<feature type="region of interest" description="Disordered" evidence="14">
    <location>
        <begin position="396"/>
        <end position="443"/>
    </location>
</feature>
<sequence length="916" mass="99240">MVSAGVSSCRDRTSEFGSLVETLKKIGGISSAPSGSHIDSSSNNNNNSTTLNRSEFNKRASRIGFGIHETSLKIGRLEKLAKKSSLFDDPLKEIQELTALISNDIAALNIAVSDLQTLQNMMVADGNYSEDRAVHSTAVFDDLKNKLMGATKQFQDVLTTRTKNIKAHESRKQIFSTNVARENPLRQQPNAIAEPPPWASSNSSGSSQPSESVFNTAQVGSQLRRRLAADSPSQQMEMSMLQQVAPQQEDYTQSRAVALHNVESTISELSGIFTNLASMVVHQGELAIRIDDNMEETLTHVEGARSSLLKYLNRISSNRGLLIKIFAILIFFLMTTNMNFSAATFRGNSIPFSCCTSCSTIRRFSPSVSSRLKHSTNQHIFSSKLVFSSNREVLCKGSETQTGPDENEDKGKEEHEEGELPETSSTDSELKSQSNSADDQDNEQPVVIKSAGNLNDVIQSLDKLYKASNSGEGTKPEGGTEDKEQPVVTERPDSQNLADSSGADIKPEEGTEGADIVEVTSGSPLPGVKQPQLLDERITIPKETMDMLRDQVFGFDTFFVTGQEPYEGGVLFKGNLRGEAAKSYEKMAKRLKDRFDDQFKLFLLINPEDDKPVAVVVPRKTLQPDTTAVPEWFAAAAFGLVTVFTLLLRNVPALQSNLLSIFDNIDTLENGLPGALVTALVLGAHEVGHILVAKSSGVKLGVPYFVPSWQIGSFGAITRIMNIVPKREDLLKVAAAGPLAGFSLGLVLLLVGFFLPPADGIGVIVDASVFHESLLVGGLAKLLLGDVLKEGGQISLNPLLVWAWAGLLINAINSIPAGELDGGRIAFSIWGRKASARFTGASIVILGLSSLFSDVAFYWVALIFFLQRGPIAPLSEEITDADNNYVALGVTVLLLGLLVCLPYPFPFSSETITSFQ</sequence>
<keyword evidence="18" id="KW-1185">Reference proteome</keyword>
<keyword evidence="5" id="KW-0934">Plastid</keyword>
<feature type="compositionally biased region" description="Basic and acidic residues" evidence="14">
    <location>
        <begin position="474"/>
        <end position="493"/>
    </location>
</feature>
<evidence type="ECO:0000256" key="4">
    <source>
        <dbReference type="ARBA" id="ARBA00022528"/>
    </source>
</evidence>
<dbReference type="InterPro" id="IPR010989">
    <property type="entry name" value="SNARE"/>
</dbReference>
<dbReference type="Pfam" id="PF05739">
    <property type="entry name" value="SNARE"/>
    <property type="match status" value="1"/>
</dbReference>
<keyword evidence="8" id="KW-0378">Hydrolase</keyword>
<dbReference type="PANTHER" id="PTHR31412">
    <property type="entry name" value="ZINC METALLOPROTEASE EGY1"/>
    <property type="match status" value="1"/>
</dbReference>
<dbReference type="InterPro" id="IPR000727">
    <property type="entry name" value="T_SNARE_dom"/>
</dbReference>
<keyword evidence="9" id="KW-0653">Protein transport</keyword>
<evidence type="ECO:0000256" key="1">
    <source>
        <dbReference type="ARBA" id="ARBA00004508"/>
    </source>
</evidence>